<evidence type="ECO:0000313" key="2">
    <source>
        <dbReference type="EMBL" id="KAG2569618.1"/>
    </source>
</evidence>
<dbReference type="EMBL" id="CM029050">
    <property type="protein sequence ID" value="KAG2569618.1"/>
    <property type="molecule type" value="Genomic_DNA"/>
</dbReference>
<accession>A0A8T0Q8S4</accession>
<evidence type="ECO:0000256" key="1">
    <source>
        <dbReference type="SAM" id="MobiDB-lite"/>
    </source>
</evidence>
<protein>
    <submittedName>
        <fullName evidence="2">Uncharacterized protein</fullName>
    </submittedName>
</protein>
<dbReference type="AlphaFoldDB" id="A0A8T0Q8S4"/>
<feature type="region of interest" description="Disordered" evidence="1">
    <location>
        <begin position="34"/>
        <end position="65"/>
    </location>
</feature>
<reference evidence="2" key="1">
    <citation type="submission" date="2020-05" db="EMBL/GenBank/DDBJ databases">
        <title>WGS assembly of Panicum virgatum.</title>
        <authorList>
            <person name="Lovell J.T."/>
            <person name="Jenkins J."/>
            <person name="Shu S."/>
            <person name="Juenger T.E."/>
            <person name="Schmutz J."/>
        </authorList>
    </citation>
    <scope>NUCLEOTIDE SEQUENCE</scope>
    <source>
        <strain evidence="2">AP13</strain>
    </source>
</reference>
<evidence type="ECO:0000313" key="3">
    <source>
        <dbReference type="Proteomes" id="UP000823388"/>
    </source>
</evidence>
<name>A0A8T0Q8S4_PANVG</name>
<gene>
    <name evidence="2" type="ORF">PVAP13_7NG432050</name>
</gene>
<dbReference type="Proteomes" id="UP000823388">
    <property type="component" value="Chromosome 7N"/>
</dbReference>
<organism evidence="2 3">
    <name type="scientific">Panicum virgatum</name>
    <name type="common">Blackwell switchgrass</name>
    <dbReference type="NCBI Taxonomy" id="38727"/>
    <lineage>
        <taxon>Eukaryota</taxon>
        <taxon>Viridiplantae</taxon>
        <taxon>Streptophyta</taxon>
        <taxon>Embryophyta</taxon>
        <taxon>Tracheophyta</taxon>
        <taxon>Spermatophyta</taxon>
        <taxon>Magnoliopsida</taxon>
        <taxon>Liliopsida</taxon>
        <taxon>Poales</taxon>
        <taxon>Poaceae</taxon>
        <taxon>PACMAD clade</taxon>
        <taxon>Panicoideae</taxon>
        <taxon>Panicodae</taxon>
        <taxon>Paniceae</taxon>
        <taxon>Panicinae</taxon>
        <taxon>Panicum</taxon>
        <taxon>Panicum sect. Hiantes</taxon>
    </lineage>
</organism>
<comment type="caution">
    <text evidence="2">The sequence shown here is derived from an EMBL/GenBank/DDBJ whole genome shotgun (WGS) entry which is preliminary data.</text>
</comment>
<proteinExistence type="predicted"/>
<sequence length="151" mass="16422">MDASHPSLHAWDPIQGRGSSFLPSPTWACCHAPSTELAEGEGERRTRSGVAVDEETGGRSSGRRLSARMEHRCDFGLATRIGGRTCWRYPGKAAGRAVGGGCRRAEQRDEMRPGETEGYGGGWTKMRAYWSFHVTHCPLTDGVDGKIGSRT</sequence>
<keyword evidence="3" id="KW-1185">Reference proteome</keyword>